<feature type="domain" description="PHD-type" evidence="6">
    <location>
        <begin position="121"/>
        <end position="172"/>
    </location>
</feature>
<protein>
    <submittedName>
        <fullName evidence="8">[histone H3]-lysine-36 demethylase</fullName>
    </submittedName>
</protein>
<proteinExistence type="predicted"/>
<name>A0ABD1GJC8_SALDI</name>
<dbReference type="AlphaFoldDB" id="A0ABD1GJC8"/>
<gene>
    <name evidence="8" type="ORF">AAHA92_21103</name>
</gene>
<dbReference type="Gene3D" id="2.30.30.490">
    <property type="match status" value="1"/>
</dbReference>
<accession>A0ABD1GJC8</accession>
<evidence type="ECO:0000256" key="3">
    <source>
        <dbReference type="ARBA" id="ARBA00022833"/>
    </source>
</evidence>
<dbReference type="Pfam" id="PF01426">
    <property type="entry name" value="BAH"/>
    <property type="match status" value="1"/>
</dbReference>
<keyword evidence="3" id="KW-0862">Zinc</keyword>
<dbReference type="SUPFAM" id="SSF57903">
    <property type="entry name" value="FYVE/PHD zinc finger"/>
    <property type="match status" value="1"/>
</dbReference>
<evidence type="ECO:0000313" key="9">
    <source>
        <dbReference type="Proteomes" id="UP001567538"/>
    </source>
</evidence>
<dbReference type="SMART" id="SM00249">
    <property type="entry name" value="PHD"/>
    <property type="match status" value="1"/>
</dbReference>
<sequence>MAKPKPKPKAARRTLDSYAVKHINKTIRPGDCLLIRPSESSKSSWYYRPEESIGGRRQFHGSKELFLSDHFDIQSADTIQGKCTVHSFKSYTKLDAAGNEDFFCRFEYNSSTGAFNPDRVAVYCKCEMPYNPDDLMVHCEGCSDWFHPTCIDMTMEEAQRIDHFYCHNCSSEDQKKLQESHVSPRSANVKVGTKRRRR</sequence>
<dbReference type="InterPro" id="IPR043151">
    <property type="entry name" value="BAH_sf"/>
</dbReference>
<evidence type="ECO:0000256" key="5">
    <source>
        <dbReference type="SAM" id="MobiDB-lite"/>
    </source>
</evidence>
<dbReference type="InterPro" id="IPR011011">
    <property type="entry name" value="Znf_FYVE_PHD"/>
</dbReference>
<dbReference type="Gene3D" id="3.30.40.10">
    <property type="entry name" value="Zinc/RING finger domain, C3HC4 (zinc finger)"/>
    <property type="match status" value="1"/>
</dbReference>
<comment type="caution">
    <text evidence="8">The sequence shown here is derived from an EMBL/GenBank/DDBJ whole genome shotgun (WGS) entry which is preliminary data.</text>
</comment>
<keyword evidence="2 4" id="KW-0863">Zinc-finger</keyword>
<evidence type="ECO:0000313" key="8">
    <source>
        <dbReference type="EMBL" id="KAL1544225.1"/>
    </source>
</evidence>
<dbReference type="InterPro" id="IPR019787">
    <property type="entry name" value="Znf_PHD-finger"/>
</dbReference>
<keyword evidence="9" id="KW-1185">Reference proteome</keyword>
<organism evidence="8 9">
    <name type="scientific">Salvia divinorum</name>
    <name type="common">Maria pastora</name>
    <name type="synonym">Diviner's sage</name>
    <dbReference type="NCBI Taxonomy" id="28513"/>
    <lineage>
        <taxon>Eukaryota</taxon>
        <taxon>Viridiplantae</taxon>
        <taxon>Streptophyta</taxon>
        <taxon>Embryophyta</taxon>
        <taxon>Tracheophyta</taxon>
        <taxon>Spermatophyta</taxon>
        <taxon>Magnoliopsida</taxon>
        <taxon>eudicotyledons</taxon>
        <taxon>Gunneridae</taxon>
        <taxon>Pentapetalae</taxon>
        <taxon>asterids</taxon>
        <taxon>lamiids</taxon>
        <taxon>Lamiales</taxon>
        <taxon>Lamiaceae</taxon>
        <taxon>Nepetoideae</taxon>
        <taxon>Mentheae</taxon>
        <taxon>Salviinae</taxon>
        <taxon>Salvia</taxon>
        <taxon>Salvia subgen. Calosphace</taxon>
    </lineage>
</organism>
<dbReference type="EMBL" id="JBEAFC010000008">
    <property type="protein sequence ID" value="KAL1544225.1"/>
    <property type="molecule type" value="Genomic_DNA"/>
</dbReference>
<dbReference type="Proteomes" id="UP001567538">
    <property type="component" value="Unassembled WGS sequence"/>
</dbReference>
<evidence type="ECO:0000256" key="4">
    <source>
        <dbReference type="PROSITE-ProRule" id="PRU00146"/>
    </source>
</evidence>
<evidence type="ECO:0000259" key="7">
    <source>
        <dbReference type="PROSITE" id="PS51038"/>
    </source>
</evidence>
<dbReference type="InterPro" id="IPR001025">
    <property type="entry name" value="BAH_dom"/>
</dbReference>
<dbReference type="GO" id="GO:0008270">
    <property type="term" value="F:zinc ion binding"/>
    <property type="evidence" value="ECO:0007669"/>
    <property type="project" value="UniProtKB-KW"/>
</dbReference>
<dbReference type="InterPro" id="IPR001965">
    <property type="entry name" value="Znf_PHD"/>
</dbReference>
<feature type="domain" description="BAH" evidence="7">
    <location>
        <begin position="1"/>
        <end position="119"/>
    </location>
</feature>
<dbReference type="PROSITE" id="PS51038">
    <property type="entry name" value="BAH"/>
    <property type="match status" value="1"/>
</dbReference>
<dbReference type="PROSITE" id="PS01359">
    <property type="entry name" value="ZF_PHD_1"/>
    <property type="match status" value="1"/>
</dbReference>
<dbReference type="SMART" id="SM00439">
    <property type="entry name" value="BAH"/>
    <property type="match status" value="1"/>
</dbReference>
<keyword evidence="1" id="KW-0479">Metal-binding</keyword>
<dbReference type="PANTHER" id="PTHR46364">
    <property type="entry name" value="OS08G0421900 PROTEIN"/>
    <property type="match status" value="1"/>
</dbReference>
<evidence type="ECO:0000256" key="2">
    <source>
        <dbReference type="ARBA" id="ARBA00022771"/>
    </source>
</evidence>
<dbReference type="PROSITE" id="PS50016">
    <property type="entry name" value="ZF_PHD_2"/>
    <property type="match status" value="1"/>
</dbReference>
<evidence type="ECO:0000256" key="1">
    <source>
        <dbReference type="ARBA" id="ARBA00022723"/>
    </source>
</evidence>
<dbReference type="InterPro" id="IPR019786">
    <property type="entry name" value="Zinc_finger_PHD-type_CS"/>
</dbReference>
<evidence type="ECO:0000259" key="6">
    <source>
        <dbReference type="PROSITE" id="PS50016"/>
    </source>
</evidence>
<dbReference type="Pfam" id="PF00628">
    <property type="entry name" value="PHD"/>
    <property type="match status" value="1"/>
</dbReference>
<dbReference type="InterPro" id="IPR013083">
    <property type="entry name" value="Znf_RING/FYVE/PHD"/>
</dbReference>
<feature type="region of interest" description="Disordered" evidence="5">
    <location>
        <begin position="177"/>
        <end position="198"/>
    </location>
</feature>
<reference evidence="8 9" key="1">
    <citation type="submission" date="2024-06" db="EMBL/GenBank/DDBJ databases">
        <title>A chromosome level genome sequence of Diviner's sage (Salvia divinorum).</title>
        <authorList>
            <person name="Ford S.A."/>
            <person name="Ro D.-K."/>
            <person name="Ness R.W."/>
            <person name="Phillips M.A."/>
        </authorList>
    </citation>
    <scope>NUCLEOTIDE SEQUENCE [LARGE SCALE GENOMIC DNA]</scope>
    <source>
        <strain evidence="8">SAF-2024a</strain>
        <tissue evidence="8">Leaf</tissue>
    </source>
</reference>